<gene>
    <name evidence="3" type="ORF">ALMOND_2B013130</name>
</gene>
<reference evidence="4" key="1">
    <citation type="journal article" date="2020" name="Plant J.">
        <title>Transposons played a major role in the diversification between the closely related almond and peach genomes: results from the almond genome sequence.</title>
        <authorList>
            <person name="Alioto T."/>
            <person name="Alexiou K.G."/>
            <person name="Bardil A."/>
            <person name="Barteri F."/>
            <person name="Castanera R."/>
            <person name="Cruz F."/>
            <person name="Dhingra A."/>
            <person name="Duval H."/>
            <person name="Fernandez I Marti A."/>
            <person name="Frias L."/>
            <person name="Galan B."/>
            <person name="Garcia J.L."/>
            <person name="Howad W."/>
            <person name="Gomez-Garrido J."/>
            <person name="Gut M."/>
            <person name="Julca I."/>
            <person name="Morata J."/>
            <person name="Puigdomenech P."/>
            <person name="Ribeca P."/>
            <person name="Rubio Cabetas M.J."/>
            <person name="Vlasova A."/>
            <person name="Wirthensohn M."/>
            <person name="Garcia-Mas J."/>
            <person name="Gabaldon T."/>
            <person name="Casacuberta J.M."/>
            <person name="Arus P."/>
        </authorList>
    </citation>
    <scope>NUCLEOTIDE SEQUENCE [LARGE SCALE GENOMIC DNA]</scope>
    <source>
        <strain evidence="4">cv. Texas</strain>
    </source>
</reference>
<protein>
    <submittedName>
        <fullName evidence="3">PREDICTED: Cysteine/Histidine-rich C1 domain</fullName>
    </submittedName>
</protein>
<dbReference type="OMA" id="SACEDPM"/>
<organism evidence="3 4">
    <name type="scientific">Prunus dulcis</name>
    <name type="common">Almond</name>
    <name type="synonym">Amygdalus dulcis</name>
    <dbReference type="NCBI Taxonomy" id="3755"/>
    <lineage>
        <taxon>Eukaryota</taxon>
        <taxon>Viridiplantae</taxon>
        <taxon>Streptophyta</taxon>
        <taxon>Embryophyta</taxon>
        <taxon>Tracheophyta</taxon>
        <taxon>Spermatophyta</taxon>
        <taxon>Magnoliopsida</taxon>
        <taxon>eudicotyledons</taxon>
        <taxon>Gunneridae</taxon>
        <taxon>Pentapetalae</taxon>
        <taxon>rosids</taxon>
        <taxon>fabids</taxon>
        <taxon>Rosales</taxon>
        <taxon>Rosaceae</taxon>
        <taxon>Amygdaloideae</taxon>
        <taxon>Amygdaleae</taxon>
        <taxon>Prunus</taxon>
    </lineage>
</organism>
<keyword evidence="1" id="KW-0677">Repeat</keyword>
<proteinExistence type="predicted"/>
<dbReference type="SUPFAM" id="SSF57889">
    <property type="entry name" value="Cysteine-rich domain"/>
    <property type="match status" value="2"/>
</dbReference>
<dbReference type="InterPro" id="IPR004146">
    <property type="entry name" value="DC1"/>
</dbReference>
<dbReference type="Proteomes" id="UP000327085">
    <property type="component" value="Chromosome 7"/>
</dbReference>
<evidence type="ECO:0000313" key="3">
    <source>
        <dbReference type="EMBL" id="VVA34661.1"/>
    </source>
</evidence>
<dbReference type="InterPro" id="IPR046349">
    <property type="entry name" value="C1-like_sf"/>
</dbReference>
<dbReference type="PANTHER" id="PTHR46288">
    <property type="entry name" value="PHORBOL-ESTER/DAG-TYPE DOMAIN-CONTAINING PROTEIN"/>
    <property type="match status" value="1"/>
</dbReference>
<evidence type="ECO:0000259" key="2">
    <source>
        <dbReference type="Pfam" id="PF03107"/>
    </source>
</evidence>
<evidence type="ECO:0000313" key="4">
    <source>
        <dbReference type="Proteomes" id="UP000327085"/>
    </source>
</evidence>
<dbReference type="InParanoid" id="A0A5E4G4F5"/>
<dbReference type="Pfam" id="PF03107">
    <property type="entry name" value="C1_2"/>
    <property type="match status" value="1"/>
</dbReference>
<dbReference type="PANTHER" id="PTHR46288:SF27">
    <property type="entry name" value="CYSTEINE_HISTIDINE-RICH C1 DOMAIN FAMILY PROTEIN"/>
    <property type="match status" value="1"/>
</dbReference>
<sequence length="156" mass="17530">MAEQQIEHVCHEHPLMFKEEQKEKDCPLVFCSACEDPMLGPSYTCNQCRPAFVLHKSCADELPPEINHLIHRKHPLILFPATDGIFCKACDKCCSGFTYACSQSSAILWSIRNALGYLARSKYHCTNTASSSLGALRTFTQKTNISVIFALKIWMA</sequence>
<evidence type="ECO:0000256" key="1">
    <source>
        <dbReference type="ARBA" id="ARBA00022737"/>
    </source>
</evidence>
<accession>A0A5E4G4F5</accession>
<name>A0A5E4G4F5_PRUDU</name>
<dbReference type="AlphaFoldDB" id="A0A5E4G4F5"/>
<feature type="domain" description="DC1" evidence="2">
    <location>
        <begin position="10"/>
        <end position="59"/>
    </location>
</feature>
<dbReference type="Gramene" id="VVA34661">
    <property type="protein sequence ID" value="VVA34661"/>
    <property type="gene ID" value="Prudul26B013130"/>
</dbReference>
<dbReference type="EMBL" id="CABIKO010000344">
    <property type="protein sequence ID" value="VVA34661.1"/>
    <property type="molecule type" value="Genomic_DNA"/>
</dbReference>